<feature type="domain" description="Knr4/Smi1-like" evidence="1">
    <location>
        <begin position="11"/>
        <end position="129"/>
    </location>
</feature>
<protein>
    <recommendedName>
        <fullName evidence="1">Knr4/Smi1-like domain-containing protein</fullName>
    </recommendedName>
</protein>
<name>A0ABU1IZB0_9BACL</name>
<evidence type="ECO:0000313" key="3">
    <source>
        <dbReference type="Proteomes" id="UP001185028"/>
    </source>
</evidence>
<reference evidence="2 3" key="1">
    <citation type="submission" date="2023-07" db="EMBL/GenBank/DDBJ databases">
        <title>Genomic Encyclopedia of Type Strains, Phase IV (KMG-IV): sequencing the most valuable type-strain genomes for metagenomic binning, comparative biology and taxonomic classification.</title>
        <authorList>
            <person name="Goeker M."/>
        </authorList>
    </citation>
    <scope>NUCLEOTIDE SEQUENCE [LARGE SCALE GENOMIC DNA]</scope>
    <source>
        <strain evidence="2 3">DSM 22170</strain>
    </source>
</reference>
<dbReference type="Proteomes" id="UP001185028">
    <property type="component" value="Unassembled WGS sequence"/>
</dbReference>
<dbReference type="InterPro" id="IPR018958">
    <property type="entry name" value="Knr4/Smi1-like_dom"/>
</dbReference>
<dbReference type="EMBL" id="JAVDQH010000005">
    <property type="protein sequence ID" value="MDR6243672.1"/>
    <property type="molecule type" value="Genomic_DNA"/>
</dbReference>
<dbReference type="Pfam" id="PF09346">
    <property type="entry name" value="SMI1_KNR4"/>
    <property type="match status" value="1"/>
</dbReference>
<dbReference type="SMART" id="SM00860">
    <property type="entry name" value="SMI1_KNR4"/>
    <property type="match status" value="1"/>
</dbReference>
<organism evidence="2 3">
    <name type="scientific">Paenibacillus hunanensis</name>
    <dbReference type="NCBI Taxonomy" id="539262"/>
    <lineage>
        <taxon>Bacteria</taxon>
        <taxon>Bacillati</taxon>
        <taxon>Bacillota</taxon>
        <taxon>Bacilli</taxon>
        <taxon>Bacillales</taxon>
        <taxon>Paenibacillaceae</taxon>
        <taxon>Paenibacillus</taxon>
    </lineage>
</organism>
<evidence type="ECO:0000313" key="2">
    <source>
        <dbReference type="EMBL" id="MDR6243672.1"/>
    </source>
</evidence>
<gene>
    <name evidence="2" type="ORF">JOC58_001565</name>
</gene>
<dbReference type="SUPFAM" id="SSF160631">
    <property type="entry name" value="SMI1/KNR4-like"/>
    <property type="match status" value="1"/>
</dbReference>
<accession>A0ABU1IZB0</accession>
<evidence type="ECO:0000259" key="1">
    <source>
        <dbReference type="SMART" id="SM00860"/>
    </source>
</evidence>
<dbReference type="RefSeq" id="WP_188776876.1">
    <property type="nucleotide sequence ID" value="NZ_BMMB01000008.1"/>
</dbReference>
<sequence>MYIVSSHRQVCIVEELDAWEQQYNVNLPQAYREFLLEYGQGTYTNLWHIEMPDAERLKEFAEYGLWEYEQESSITASQLTECIVIGSTIDGDMLALHRDVEGGLWLPRHSEQITAVPWQQLPWEDFMKQELRRLYGDAYDPAAHEAYFEPWNGRQQHEFLMLRSERVMEQGASAIEFANTLEGKQAYLREIAAKLAEQYVPDLNIQTLYAGKLFYRALEGYVRFNYAYGNEVALFYELSSADAANGTFLDQLRQQFHAAGIE</sequence>
<comment type="caution">
    <text evidence="2">The sequence shown here is derived from an EMBL/GenBank/DDBJ whole genome shotgun (WGS) entry which is preliminary data.</text>
</comment>
<dbReference type="InterPro" id="IPR037883">
    <property type="entry name" value="Knr4/Smi1-like_sf"/>
</dbReference>
<keyword evidence="3" id="KW-1185">Reference proteome</keyword>
<proteinExistence type="predicted"/>
<dbReference type="Gene3D" id="3.40.1580.10">
    <property type="entry name" value="SMI1/KNR4-like"/>
    <property type="match status" value="1"/>
</dbReference>